<dbReference type="InterPro" id="IPR036412">
    <property type="entry name" value="HAD-like_sf"/>
</dbReference>
<reference evidence="1" key="1">
    <citation type="submission" date="2024-05" db="EMBL/GenBank/DDBJ databases">
        <authorList>
            <person name="Cai S.Y."/>
            <person name="Jin L.M."/>
            <person name="Li H.R."/>
        </authorList>
    </citation>
    <scope>NUCLEOTIDE SEQUENCE</scope>
    <source>
        <strain evidence="1">A5-74</strain>
    </source>
</reference>
<dbReference type="InterPro" id="IPR024197">
    <property type="entry name" value="TPP-like"/>
</dbReference>
<protein>
    <submittedName>
        <fullName evidence="1">HAD family hydrolase</fullName>
    </submittedName>
</protein>
<keyword evidence="1" id="KW-0378">Hydrolase</keyword>
<name>A0AAU8DQK5_9ACTN</name>
<evidence type="ECO:0000313" key="1">
    <source>
        <dbReference type="EMBL" id="XCG63157.1"/>
    </source>
</evidence>
<gene>
    <name evidence="1" type="ORF">ABLG96_18415</name>
</gene>
<proteinExistence type="predicted"/>
<accession>A0AAU8DQK5</accession>
<dbReference type="InterPro" id="IPR023214">
    <property type="entry name" value="HAD_sf"/>
</dbReference>
<dbReference type="GO" id="GO:0016787">
    <property type="term" value="F:hydrolase activity"/>
    <property type="evidence" value="ECO:0007669"/>
    <property type="project" value="UniProtKB-KW"/>
</dbReference>
<dbReference type="Gene3D" id="3.40.50.1000">
    <property type="entry name" value="HAD superfamily/HAD-like"/>
    <property type="match status" value="1"/>
</dbReference>
<dbReference type="RefSeq" id="WP_353648772.1">
    <property type="nucleotide sequence ID" value="NZ_CP159218.1"/>
</dbReference>
<dbReference type="PIRSF" id="PIRSF030802">
    <property type="entry name" value="UCP030802"/>
    <property type="match status" value="1"/>
</dbReference>
<dbReference type="AlphaFoldDB" id="A0AAU8DQK5"/>
<organism evidence="1">
    <name type="scientific">Nakamurella sp. A5-74</name>
    <dbReference type="NCBI Taxonomy" id="3158264"/>
    <lineage>
        <taxon>Bacteria</taxon>
        <taxon>Bacillati</taxon>
        <taxon>Actinomycetota</taxon>
        <taxon>Actinomycetes</taxon>
        <taxon>Nakamurellales</taxon>
        <taxon>Nakamurellaceae</taxon>
        <taxon>Nakamurella</taxon>
    </lineage>
</organism>
<dbReference type="SUPFAM" id="SSF56784">
    <property type="entry name" value="HAD-like"/>
    <property type="match status" value="1"/>
</dbReference>
<dbReference type="EMBL" id="CP159218">
    <property type="protein sequence ID" value="XCG63157.1"/>
    <property type="molecule type" value="Genomic_DNA"/>
</dbReference>
<sequence>MSDTMVVTDLDRTLIYSNSAMDVRVPDADAPTLVTAEFHEGKPLSFLTLAAAQLIWRLPADVLVPATTRTVKQYRRISLPRPPGRYAVTSNGGTILIDGRPDIRWTAQVRRDIAAAADGAEILGRLMPLTEQGWVRSVRSADELFYYLVCERADGYPDGFIDELAEWCAAREWRISVQGRKVYTLPVHLKKSAAVQRVRELAGTCRLLAAGDGALDADVLEMADAAIRPRHGELWEQGWQHPGVTLTDSSGILAGEEMVRWYAAELGVS</sequence>